<dbReference type="EMBL" id="MAXD01000005">
    <property type="protein sequence ID" value="OFA34734.1"/>
    <property type="molecule type" value="Genomic_DNA"/>
</dbReference>
<organism evidence="1 2">
    <name type="scientific">Bifidobacterium adolescentis</name>
    <dbReference type="NCBI Taxonomy" id="1680"/>
    <lineage>
        <taxon>Bacteria</taxon>
        <taxon>Bacillati</taxon>
        <taxon>Actinomycetota</taxon>
        <taxon>Actinomycetes</taxon>
        <taxon>Bifidobacteriales</taxon>
        <taxon>Bifidobacteriaceae</taxon>
        <taxon>Bifidobacterium</taxon>
    </lineage>
</organism>
<sequence>MYVTESVNIPDELERQLKRDRLVLFVGAGVSIPSELPSFFGLATELAGQSGHTSPTEKDADRLDYFIGRLSDDHFNAHEITKKIFQEKQPTASSEHKAVMALAAACKTPRIITTNYDNLLAEASDGQGLDYGEQYFAPALPLGRDFKGLVHLHGSILRPSKNMVLDDKDFGKAYFTDGWATRFLTEVFANYTVLFIGYSVNDPVIRYLSLGLHSNGPKHFIFLGHNNEEPKDHYENTLANFEHLQFETIEYPVQNGNHQALIDALNAWAEHETQSVPDRIRKTKELVEAGIPQTQHDTDSLLSELSTPSGLDTFIQTAKEPIWINWLYEQKRYSTLFDGTEPQTPQQRQLLNWITRICNINFNSESITLQYIKLCQQRLSDYAFQSFSTSAIQPSNDGTPKKALQAFLSTSIKDKTMPYMPHDSLLCGFEDQFRASNIVWEAALRPFLEFDRSSKFYEPDPVPFSSGEKPDVNVSWNIPSSFGQGIIDDLASRCEHSPSFERIIENSINQAMNLLSEYYSDSNHEHWNAFIRIWIPEIEACGNTRGDLHLIIDTLRVFGEQHNEKNELANRWIHSDQIVLRRLAIHEQEISEAAPDEKLEWLLKQNLLFGRFCEHEVRQLFKAVIEHVSAAQKASLLEELQPPYSPEDIPNRAKTTDKDERQRLIRLYELFNRVCWLSAADPNWHEIQQLQSLYEKDFGFVPDPDSDVPLKIYHSVKGRISLEEFASLVKQSPSKAISKILSLPKDADAFDSFSFEAGCRLIGEYCSEHPQDTRGLWDAILADPNTTEYERAQIVLFITNEIRSADFKNDVCNITQRVCAFDWNEANLYSPIFFVTEQISRIESENAESFFQTAQHFIDSLIPKYGQAFHTEKPNINQFDYVACNLWPALIITYQIKTVLYRYTNTSPTDWNGIPSNEKDRIQNLLNQPNNLIWPIQIACAQKLATFFILDKKFARECIMPLFHDESTQHQTWAAFLAFPRITSSFSEKDVSGLLEDQIAEARNLCEYKDQGLRNNYWDVLFNFMNMPPNTSNAYDAVLKKVLYNSGFSTLSEIAKFLPYWCRQQNDEQIDTAWKNWLKTYITNRFQGIPRDLDSEEQKALICLIPSLKGHISEALEILSTTDNTDIDFSQDHYPVPEGYDEKEQQQLLLFYQWQVKHQTGECDSTLLRWWLHRILRNLTNEYPDLDLTALRKTMQDQFGFTGIAGID</sequence>
<dbReference type="RefSeq" id="WP_070122751.1">
    <property type="nucleotide sequence ID" value="NZ_MAXD01000005.1"/>
</dbReference>
<comment type="caution">
    <text evidence="1">The sequence shown here is derived from an EMBL/GenBank/DDBJ whole genome shotgun (WGS) entry which is preliminary data.</text>
</comment>
<gene>
    <name evidence="1" type="ORF">BBK15_07020</name>
</gene>
<evidence type="ECO:0000313" key="2">
    <source>
        <dbReference type="Proteomes" id="UP000175684"/>
    </source>
</evidence>
<dbReference type="InterPro" id="IPR029035">
    <property type="entry name" value="DHS-like_NAD/FAD-binding_dom"/>
</dbReference>
<dbReference type="Proteomes" id="UP000175684">
    <property type="component" value="Unassembled WGS sequence"/>
</dbReference>
<reference evidence="1 2" key="1">
    <citation type="submission" date="2016-07" db="EMBL/GenBank/DDBJ databases">
        <title>Draft Genome Sequence of Bifidobacterium adolescentis strain Km 4.</title>
        <authorList>
            <person name="Danilenko V.N."/>
        </authorList>
    </citation>
    <scope>NUCLEOTIDE SEQUENCE [LARGE SCALE GENOMIC DNA]</scope>
    <source>
        <strain evidence="1 2">Km 4</strain>
    </source>
</reference>
<proteinExistence type="predicted"/>
<accession>A0A1E7XZH3</accession>
<name>A0A1E7XZH3_BIFAD</name>
<dbReference type="OrthoDB" id="5509947at2"/>
<dbReference type="AlphaFoldDB" id="A0A1E7XZH3"/>
<dbReference type="Pfam" id="PF13289">
    <property type="entry name" value="SIR2_2"/>
    <property type="match status" value="1"/>
</dbReference>
<dbReference type="Gene3D" id="3.40.50.1220">
    <property type="entry name" value="TPP-binding domain"/>
    <property type="match status" value="1"/>
</dbReference>
<evidence type="ECO:0000313" key="1">
    <source>
        <dbReference type="EMBL" id="OFA34734.1"/>
    </source>
</evidence>
<protein>
    <submittedName>
        <fullName evidence="1">Uncharacterized protein</fullName>
    </submittedName>
</protein>
<dbReference type="SUPFAM" id="SSF52467">
    <property type="entry name" value="DHS-like NAD/FAD-binding domain"/>
    <property type="match status" value="1"/>
</dbReference>